<evidence type="ECO:0000256" key="3">
    <source>
        <dbReference type="ARBA" id="ARBA00022723"/>
    </source>
</evidence>
<dbReference type="GO" id="GO:0008033">
    <property type="term" value="P:tRNA processing"/>
    <property type="evidence" value="ECO:0007669"/>
    <property type="project" value="UniProtKB-KW"/>
</dbReference>
<evidence type="ECO:0000256" key="2">
    <source>
        <dbReference type="ARBA" id="ARBA00022694"/>
    </source>
</evidence>
<comment type="similarity">
    <text evidence="1">Belongs to the archease family.</text>
</comment>
<reference evidence="6" key="1">
    <citation type="journal article" date="2020" name="mSystems">
        <title>Genome- and Community-Level Interaction Insights into Carbon Utilization and Element Cycling Functions of Hydrothermarchaeota in Hydrothermal Sediment.</title>
        <authorList>
            <person name="Zhou Z."/>
            <person name="Liu Y."/>
            <person name="Xu W."/>
            <person name="Pan J."/>
            <person name="Luo Z.H."/>
            <person name="Li M."/>
        </authorList>
    </citation>
    <scope>NUCLEOTIDE SEQUENCE [LARGE SCALE GENOMIC DNA]</scope>
    <source>
        <strain evidence="6">SpSt-640</strain>
    </source>
</reference>
<dbReference type="AlphaFoldDB" id="A0A7V4FHG1"/>
<keyword evidence="2" id="KW-0819">tRNA processing</keyword>
<dbReference type="GO" id="GO:0046872">
    <property type="term" value="F:metal ion binding"/>
    <property type="evidence" value="ECO:0007669"/>
    <property type="project" value="UniProtKB-KW"/>
</dbReference>
<keyword evidence="3" id="KW-0479">Metal-binding</keyword>
<dbReference type="Pfam" id="PF01951">
    <property type="entry name" value="Archease"/>
    <property type="match status" value="1"/>
</dbReference>
<dbReference type="InterPro" id="IPR023572">
    <property type="entry name" value="Archease_dom"/>
</dbReference>
<comment type="caution">
    <text evidence="6">The sequence shown here is derived from an EMBL/GenBank/DDBJ whole genome shotgun (WGS) entry which is preliminary data.</text>
</comment>
<name>A0A7V4FHG1_FERPE</name>
<evidence type="ECO:0000256" key="1">
    <source>
        <dbReference type="ARBA" id="ARBA00007963"/>
    </source>
</evidence>
<keyword evidence="4" id="KW-0106">Calcium</keyword>
<evidence type="ECO:0000313" key="6">
    <source>
        <dbReference type="EMBL" id="HGQ77891.1"/>
    </source>
</evidence>
<dbReference type="Gene3D" id="3.55.10.10">
    <property type="entry name" value="Archease domain"/>
    <property type="match status" value="1"/>
</dbReference>
<sequence length="151" mass="17320">MVKSNLFKEISHTADLAYEIEAANVTELLQDFITIIIQNSEIFETSNSDVPESIRNTVSESYNHGATNLQNVMKKCYNINNGSDEEFVDNLFDTVNDIISLVDRGYFPMKVENQCVYFTRKRIITRIKALTYHGLEVKLGERISLKVVFDI</sequence>
<dbReference type="SUPFAM" id="SSF69819">
    <property type="entry name" value="MTH1598-like"/>
    <property type="match status" value="1"/>
</dbReference>
<evidence type="ECO:0000256" key="4">
    <source>
        <dbReference type="ARBA" id="ARBA00022837"/>
    </source>
</evidence>
<protein>
    <recommendedName>
        <fullName evidence="5">Archease domain-containing protein</fullName>
    </recommendedName>
</protein>
<proteinExistence type="inferred from homology"/>
<evidence type="ECO:0000259" key="5">
    <source>
        <dbReference type="Pfam" id="PF01951"/>
    </source>
</evidence>
<gene>
    <name evidence="6" type="ORF">ENU12_08370</name>
</gene>
<dbReference type="InterPro" id="IPR036820">
    <property type="entry name" value="Archease_dom_sf"/>
</dbReference>
<dbReference type="EMBL" id="DTBH01000170">
    <property type="protein sequence ID" value="HGQ77891.1"/>
    <property type="molecule type" value="Genomic_DNA"/>
</dbReference>
<feature type="domain" description="Archease" evidence="5">
    <location>
        <begin position="7"/>
        <end position="151"/>
    </location>
</feature>
<accession>A0A7V4FHG1</accession>
<organism evidence="6">
    <name type="scientific">Fervidobacterium pennivorans</name>
    <dbReference type="NCBI Taxonomy" id="93466"/>
    <lineage>
        <taxon>Bacteria</taxon>
        <taxon>Thermotogati</taxon>
        <taxon>Thermotogota</taxon>
        <taxon>Thermotogae</taxon>
        <taxon>Thermotogales</taxon>
        <taxon>Fervidobacteriaceae</taxon>
        <taxon>Fervidobacterium</taxon>
    </lineage>
</organism>